<dbReference type="Pfam" id="PF13539">
    <property type="entry name" value="Peptidase_M15_4"/>
    <property type="match status" value="1"/>
</dbReference>
<dbReference type="HOGENOM" id="CLU_109248_3_1_6"/>
<accession>D4XK43</accession>
<protein>
    <recommendedName>
        <fullName evidence="1">Peptidase M15C domain-containing protein</fullName>
    </recommendedName>
</protein>
<evidence type="ECO:0000313" key="2">
    <source>
        <dbReference type="EMBL" id="EFF84429.1"/>
    </source>
</evidence>
<evidence type="ECO:0000259" key="1">
    <source>
        <dbReference type="Pfam" id="PF13539"/>
    </source>
</evidence>
<organism evidence="2 3">
    <name type="scientific">Acinetobacter haemolyticus ATCC 19194</name>
    <dbReference type="NCBI Taxonomy" id="707232"/>
    <lineage>
        <taxon>Bacteria</taxon>
        <taxon>Pseudomonadati</taxon>
        <taxon>Pseudomonadota</taxon>
        <taxon>Gammaproteobacteria</taxon>
        <taxon>Moraxellales</taxon>
        <taxon>Moraxellaceae</taxon>
        <taxon>Acinetobacter</taxon>
    </lineage>
</organism>
<comment type="caution">
    <text evidence="2">The sequence shown here is derived from an EMBL/GenBank/DDBJ whole genome shotgun (WGS) entry which is preliminary data.</text>
</comment>
<reference evidence="3" key="1">
    <citation type="submission" date="2010-03" db="EMBL/GenBank/DDBJ databases">
        <title>Complete sequence of Mobiluncus curtisii ATCC 43063.</title>
        <authorList>
            <person name="Muzny D."/>
            <person name="Qin X."/>
            <person name="Deng J."/>
            <person name="Jiang H."/>
            <person name="Liu Y."/>
            <person name="Qu J."/>
            <person name="Song X.-Z."/>
            <person name="Zhang L."/>
            <person name="Thornton R."/>
            <person name="Coyle M."/>
            <person name="Francisco L."/>
            <person name="Jackson L."/>
            <person name="Javaid M."/>
            <person name="Korchina V."/>
            <person name="Kovar C."/>
            <person name="Mata R."/>
            <person name="Mathew T."/>
            <person name="Ngo R."/>
            <person name="Nguyen L."/>
            <person name="Nguyen N."/>
            <person name="Okwuonu G."/>
            <person name="Ongeri F."/>
            <person name="Pham C."/>
            <person name="Simmons D."/>
            <person name="Wilczek-Boney K."/>
            <person name="Hale W."/>
            <person name="Jakkamsetti A."/>
            <person name="Pham P."/>
            <person name="Ruth R."/>
            <person name="San Lucas F."/>
            <person name="Warren J."/>
            <person name="Zhang J."/>
            <person name="Zhao Z."/>
            <person name="Zhou C."/>
            <person name="Zhu D."/>
            <person name="Lee S."/>
            <person name="Bess C."/>
            <person name="Blankenburg K."/>
            <person name="Forbes L."/>
            <person name="Fu Q."/>
            <person name="Gubbala S."/>
            <person name="Hirani K."/>
            <person name="Jayaseelan J.C."/>
            <person name="Lara F."/>
            <person name="Munidasa M."/>
            <person name="Palculict T."/>
            <person name="Patil S."/>
            <person name="Pu L.-L."/>
            <person name="Saada N."/>
            <person name="Tang L."/>
            <person name="Weissenberger G."/>
            <person name="Zhu Y."/>
            <person name="Hemphill L."/>
            <person name="Shang Y."/>
            <person name="Youmans B."/>
            <person name="Ayvaz T."/>
            <person name="Ross M."/>
            <person name="Santibanez J."/>
            <person name="Aqrawi P."/>
            <person name="Gross S."/>
            <person name="Joshi V."/>
            <person name="Fowler G."/>
            <person name="Nazareth L."/>
            <person name="Reid J."/>
            <person name="Worley K."/>
            <person name="Petrosino J."/>
            <person name="Highlander S."/>
            <person name="Gibbs R."/>
            <person name="Gibbs R."/>
        </authorList>
    </citation>
    <scope>NUCLEOTIDE SEQUENCE [LARGE SCALE GENOMIC DNA]</scope>
    <source>
        <strain evidence="3">ATCC 19194</strain>
    </source>
</reference>
<dbReference type="CDD" id="cd14845">
    <property type="entry name" value="L-Ala-D-Glu_peptidase_like"/>
    <property type="match status" value="1"/>
</dbReference>
<proteinExistence type="predicted"/>
<sequence length="148" mass="16856">MTFKLSQKSLSKLEGVDPRLVKVIKRAIEVTEVDFTITEGLRTKATQALYVKQGKSQTMNSKHLEGLAVDLAAWVNGTINWNFDYYFKIADAVRKASIELGIKVKWGGAWRYLNDYDSSKKAYDAYIAERKKLGKKSFLDGVHFEIDK</sequence>
<dbReference type="GO" id="GO:0008233">
    <property type="term" value="F:peptidase activity"/>
    <property type="evidence" value="ECO:0007669"/>
    <property type="project" value="InterPro"/>
</dbReference>
<dbReference type="InterPro" id="IPR009045">
    <property type="entry name" value="Zn_M74/Hedgehog-like"/>
</dbReference>
<dbReference type="Gene3D" id="3.30.1380.10">
    <property type="match status" value="1"/>
</dbReference>
<gene>
    <name evidence="2" type="ORF">HMP0015_0085</name>
</gene>
<feature type="domain" description="Peptidase M15C" evidence="1">
    <location>
        <begin position="56"/>
        <end position="116"/>
    </location>
</feature>
<dbReference type="InterPro" id="IPR039561">
    <property type="entry name" value="Peptidase_M15C"/>
</dbReference>
<dbReference type="RefSeq" id="WP_004641729.1">
    <property type="nucleotide sequence ID" value="NZ_GG770436.1"/>
</dbReference>
<dbReference type="SUPFAM" id="SSF55166">
    <property type="entry name" value="Hedgehog/DD-peptidase"/>
    <property type="match status" value="1"/>
</dbReference>
<evidence type="ECO:0000313" key="3">
    <source>
        <dbReference type="Proteomes" id="UP000003085"/>
    </source>
</evidence>
<dbReference type="EMBL" id="ADMT01000035">
    <property type="protein sequence ID" value="EFF84429.1"/>
    <property type="molecule type" value="Genomic_DNA"/>
</dbReference>
<dbReference type="AlphaFoldDB" id="D4XK43"/>
<dbReference type="Proteomes" id="UP000003085">
    <property type="component" value="Unassembled WGS sequence"/>
</dbReference>
<name>D4XK43_ACIHA</name>